<keyword evidence="2" id="KW-1185">Reference proteome</keyword>
<reference evidence="1" key="2">
    <citation type="submission" date="2021-09" db="EMBL/GenBank/DDBJ databases">
        <authorList>
            <person name="Jia N."/>
            <person name="Wang J."/>
            <person name="Shi W."/>
            <person name="Du L."/>
            <person name="Sun Y."/>
            <person name="Zhan W."/>
            <person name="Jiang J."/>
            <person name="Wang Q."/>
            <person name="Zhang B."/>
            <person name="Ji P."/>
            <person name="Sakyi L.B."/>
            <person name="Cui X."/>
            <person name="Yuan T."/>
            <person name="Jiang B."/>
            <person name="Yang W."/>
            <person name="Lam T.T.-Y."/>
            <person name="Chang Q."/>
            <person name="Ding S."/>
            <person name="Wang X."/>
            <person name="Zhu J."/>
            <person name="Ruan X."/>
            <person name="Zhao L."/>
            <person name="Wei J."/>
            <person name="Que T."/>
            <person name="Du C."/>
            <person name="Cheng J."/>
            <person name="Dai P."/>
            <person name="Han X."/>
            <person name="Huang E."/>
            <person name="Gao Y."/>
            <person name="Liu J."/>
            <person name="Shao H."/>
            <person name="Ye R."/>
            <person name="Li L."/>
            <person name="Wei W."/>
            <person name="Wang X."/>
            <person name="Wang C."/>
            <person name="Huo Q."/>
            <person name="Li W."/>
            <person name="Guo W."/>
            <person name="Chen H."/>
            <person name="Chen S."/>
            <person name="Zhou L."/>
            <person name="Zhou L."/>
            <person name="Ni X."/>
            <person name="Tian J."/>
            <person name="Zhou Y."/>
            <person name="Sheng Y."/>
            <person name="Liu T."/>
            <person name="Pan Y."/>
            <person name="Xia L."/>
            <person name="Li J."/>
            <person name="Zhao F."/>
            <person name="Cao W."/>
        </authorList>
    </citation>
    <scope>NUCLEOTIDE SEQUENCE</scope>
    <source>
        <strain evidence="1">Rmic-2018</strain>
        <tissue evidence="1">Larvae</tissue>
    </source>
</reference>
<comment type="caution">
    <text evidence="1">The sequence shown here is derived from an EMBL/GenBank/DDBJ whole genome shotgun (WGS) entry which is preliminary data.</text>
</comment>
<dbReference type="Proteomes" id="UP000821866">
    <property type="component" value="Chromosome 3"/>
</dbReference>
<evidence type="ECO:0000313" key="2">
    <source>
        <dbReference type="Proteomes" id="UP000821866"/>
    </source>
</evidence>
<protein>
    <submittedName>
        <fullName evidence="1">Uncharacterized protein</fullName>
    </submittedName>
</protein>
<reference evidence="1" key="1">
    <citation type="journal article" date="2020" name="Cell">
        <title>Large-Scale Comparative Analyses of Tick Genomes Elucidate Their Genetic Diversity and Vector Capacities.</title>
        <authorList>
            <consortium name="Tick Genome and Microbiome Consortium (TIGMIC)"/>
            <person name="Jia N."/>
            <person name="Wang J."/>
            <person name="Shi W."/>
            <person name="Du L."/>
            <person name="Sun Y."/>
            <person name="Zhan W."/>
            <person name="Jiang J.F."/>
            <person name="Wang Q."/>
            <person name="Zhang B."/>
            <person name="Ji P."/>
            <person name="Bell-Sakyi L."/>
            <person name="Cui X.M."/>
            <person name="Yuan T.T."/>
            <person name="Jiang B.G."/>
            <person name="Yang W.F."/>
            <person name="Lam T.T."/>
            <person name="Chang Q.C."/>
            <person name="Ding S.J."/>
            <person name="Wang X.J."/>
            <person name="Zhu J.G."/>
            <person name="Ruan X.D."/>
            <person name="Zhao L."/>
            <person name="Wei J.T."/>
            <person name="Ye R.Z."/>
            <person name="Que T.C."/>
            <person name="Du C.H."/>
            <person name="Zhou Y.H."/>
            <person name="Cheng J.X."/>
            <person name="Dai P.F."/>
            <person name="Guo W.B."/>
            <person name="Han X.H."/>
            <person name="Huang E.J."/>
            <person name="Li L.F."/>
            <person name="Wei W."/>
            <person name="Gao Y.C."/>
            <person name="Liu J.Z."/>
            <person name="Shao H.Z."/>
            <person name="Wang X."/>
            <person name="Wang C.C."/>
            <person name="Yang T.C."/>
            <person name="Huo Q.B."/>
            <person name="Li W."/>
            <person name="Chen H.Y."/>
            <person name="Chen S.E."/>
            <person name="Zhou L.G."/>
            <person name="Ni X.B."/>
            <person name="Tian J.H."/>
            <person name="Sheng Y."/>
            <person name="Liu T."/>
            <person name="Pan Y.S."/>
            <person name="Xia L.Y."/>
            <person name="Li J."/>
            <person name="Zhao F."/>
            <person name="Cao W.C."/>
        </authorList>
    </citation>
    <scope>NUCLEOTIDE SEQUENCE</scope>
    <source>
        <strain evidence="1">Rmic-2018</strain>
    </source>
</reference>
<name>A0A9J6E808_RHIMP</name>
<dbReference type="VEuPathDB" id="VectorBase:LOC119161630"/>
<gene>
    <name evidence="1" type="ORF">HPB51_007514</name>
</gene>
<evidence type="ECO:0000313" key="1">
    <source>
        <dbReference type="EMBL" id="KAH8030494.1"/>
    </source>
</evidence>
<accession>A0A9J6E808</accession>
<organism evidence="1 2">
    <name type="scientific">Rhipicephalus microplus</name>
    <name type="common">Cattle tick</name>
    <name type="synonym">Boophilus microplus</name>
    <dbReference type="NCBI Taxonomy" id="6941"/>
    <lineage>
        <taxon>Eukaryota</taxon>
        <taxon>Metazoa</taxon>
        <taxon>Ecdysozoa</taxon>
        <taxon>Arthropoda</taxon>
        <taxon>Chelicerata</taxon>
        <taxon>Arachnida</taxon>
        <taxon>Acari</taxon>
        <taxon>Parasitiformes</taxon>
        <taxon>Ixodida</taxon>
        <taxon>Ixodoidea</taxon>
        <taxon>Ixodidae</taxon>
        <taxon>Rhipicephalinae</taxon>
        <taxon>Rhipicephalus</taxon>
        <taxon>Boophilus</taxon>
    </lineage>
</organism>
<proteinExistence type="predicted"/>
<dbReference type="AlphaFoldDB" id="A0A9J6E808"/>
<dbReference type="EMBL" id="JABSTU010000005">
    <property type="protein sequence ID" value="KAH8030494.1"/>
    <property type="molecule type" value="Genomic_DNA"/>
</dbReference>
<sequence>MAWLVWASGKASSIRSSPNKLLMFFSQTSHPTDNTYQKDASTEDTEPFNSPFNVLKLEYALQHANTRGAPRADERPPVATYLTPPGHSWRGVIRGVDIDFTDADLQIVLKTPRNSTVLGPRRIKNTTTVVILFNVLKVQNYVYCGPIMYFCTLYKRQIDTSRNCSQVGHRQDVCPSSTDKVCHECGHCPPGPDDVRSALKCALC</sequence>